<dbReference type="EMBL" id="JGCY01000403">
    <property type="protein sequence ID" value="EXY72547.1"/>
    <property type="molecule type" value="Genomic_DNA"/>
</dbReference>
<dbReference type="CDD" id="cd03801">
    <property type="entry name" value="GT4_PimA-like"/>
    <property type="match status" value="1"/>
</dbReference>
<dbReference type="GO" id="GO:0009103">
    <property type="term" value="P:lipopolysaccharide biosynthetic process"/>
    <property type="evidence" value="ECO:0007669"/>
    <property type="project" value="TreeGrafter"/>
</dbReference>
<keyword evidence="1 3" id="KW-0808">Transferase</keyword>
<organism evidence="3 4">
    <name type="scientific">Bacteroides fragilis str. 3988T(B)14</name>
    <dbReference type="NCBI Taxonomy" id="1339315"/>
    <lineage>
        <taxon>Bacteria</taxon>
        <taxon>Pseudomonadati</taxon>
        <taxon>Bacteroidota</taxon>
        <taxon>Bacteroidia</taxon>
        <taxon>Bacteroidales</taxon>
        <taxon>Bacteroidaceae</taxon>
        <taxon>Bacteroides</taxon>
    </lineage>
</organism>
<reference evidence="3 4" key="1">
    <citation type="submission" date="2014-02" db="EMBL/GenBank/DDBJ databases">
        <authorList>
            <person name="Sears C."/>
            <person name="Carroll K."/>
            <person name="Sack B.R."/>
            <person name="Qadri F."/>
            <person name="Myers L.L."/>
            <person name="Chung G.-T."/>
            <person name="Escheverria P."/>
            <person name="Fraser C.M."/>
            <person name="Sadzewicz L."/>
            <person name="Shefchek K.A."/>
            <person name="Tallon L."/>
            <person name="Das S.P."/>
            <person name="Daugherty S."/>
            <person name="Mongodin E.F."/>
        </authorList>
    </citation>
    <scope>NUCLEOTIDE SEQUENCE [LARGE SCALE GENOMIC DNA]</scope>
    <source>
        <strain evidence="4">3988T(B)14</strain>
    </source>
</reference>
<comment type="caution">
    <text evidence="3">The sequence shown here is derived from an EMBL/GenBank/DDBJ whole genome shotgun (WGS) entry which is preliminary data.</text>
</comment>
<name>A0A015SQM4_BACFG</name>
<evidence type="ECO:0000313" key="4">
    <source>
        <dbReference type="Proteomes" id="UP000020529"/>
    </source>
</evidence>
<dbReference type="PATRIC" id="fig|1339315.3.peg.4407"/>
<evidence type="ECO:0000256" key="1">
    <source>
        <dbReference type="ARBA" id="ARBA00022679"/>
    </source>
</evidence>
<dbReference type="InterPro" id="IPR001296">
    <property type="entry name" value="Glyco_trans_1"/>
</dbReference>
<keyword evidence="3" id="KW-0328">Glycosyltransferase</keyword>
<dbReference type="RefSeq" id="WP_032588747.1">
    <property type="nucleotide sequence ID" value="NZ_JGCY01000403.1"/>
</dbReference>
<dbReference type="EC" id="2.4.1.-" evidence="3"/>
<protein>
    <submittedName>
        <fullName evidence="3">Glycosyltransferase, GG-Bacteroidales peptide system family protein</fullName>
        <ecNumber evidence="3">2.4.1.-</ecNumber>
    </submittedName>
</protein>
<dbReference type="Pfam" id="PF00534">
    <property type="entry name" value="Glycos_transf_1"/>
    <property type="match status" value="1"/>
</dbReference>
<dbReference type="InterPro" id="IPR026419">
    <property type="entry name" value="Glyco_rSAM_CFB"/>
</dbReference>
<dbReference type="Gene3D" id="3.40.50.2000">
    <property type="entry name" value="Glycogen Phosphorylase B"/>
    <property type="match status" value="2"/>
</dbReference>
<evidence type="ECO:0000313" key="3">
    <source>
        <dbReference type="EMBL" id="EXY72547.1"/>
    </source>
</evidence>
<feature type="domain" description="Glycosyl transferase family 1" evidence="2">
    <location>
        <begin position="211"/>
        <end position="345"/>
    </location>
</feature>
<dbReference type="NCBIfam" id="TIGR04157">
    <property type="entry name" value="glyco_rSAM_CFB"/>
    <property type="match status" value="1"/>
</dbReference>
<dbReference type="PANTHER" id="PTHR46401">
    <property type="entry name" value="GLYCOSYLTRANSFERASE WBBK-RELATED"/>
    <property type="match status" value="1"/>
</dbReference>
<proteinExistence type="predicted"/>
<accession>A0A015SQM4</accession>
<dbReference type="PANTHER" id="PTHR46401:SF2">
    <property type="entry name" value="GLYCOSYLTRANSFERASE WBBK-RELATED"/>
    <property type="match status" value="1"/>
</dbReference>
<gene>
    <name evidence="3" type="ORF">M124_3769</name>
</gene>
<dbReference type="GO" id="GO:0016757">
    <property type="term" value="F:glycosyltransferase activity"/>
    <property type="evidence" value="ECO:0007669"/>
    <property type="project" value="UniProtKB-KW"/>
</dbReference>
<dbReference type="AlphaFoldDB" id="A0A015SQM4"/>
<evidence type="ECO:0000259" key="2">
    <source>
        <dbReference type="Pfam" id="PF00534"/>
    </source>
</evidence>
<dbReference type="Proteomes" id="UP000020529">
    <property type="component" value="Unassembled WGS sequence"/>
</dbReference>
<sequence>MKHFYLVVDRVDTENCGIGTYVEQMLQYLKGEIELSVTIIELDSSESELKEIEVDGLKYLKIPLRYKGLYRDSGVYYRTVAYLLCTMMDDDKINIFHFNYLHQYDIAYKMKELCPKAIIWVTVHFVNWVLALKGNVDKLHSLLREHILKESLILKDYIDSGNMLRLADKVIFLSVQTQKTLCDEYKLDMCKSVVIANGIADYDIKISKSVRNKIRNSFGFLQNDRIILYSGRLEEGKGVDDLIRAFLILLKKMPACRLVIAGSGDFNRYFHLVRFCSRITFVGKLNQKELYKIYQIADVGVLLSFTEQCSYTIIEMLMFGLPIIGTTAPGLSEMFEDGIHGIKIKMRKKRDGSFFYKKSEIVQAFLDFFSNDQVGIISRNCRAHYERMYSLKTMSDRMALLLKAL</sequence>
<dbReference type="SUPFAM" id="SSF53756">
    <property type="entry name" value="UDP-Glycosyltransferase/glycogen phosphorylase"/>
    <property type="match status" value="1"/>
</dbReference>